<reference evidence="2 3" key="1">
    <citation type="journal article" date="2019" name="Int. J. Syst. Evol. Microbiol.">
        <title>The Global Catalogue of Microorganisms (GCM) 10K type strain sequencing project: providing services to taxonomists for standard genome sequencing and annotation.</title>
        <authorList>
            <consortium name="The Broad Institute Genomics Platform"/>
            <consortium name="The Broad Institute Genome Sequencing Center for Infectious Disease"/>
            <person name="Wu L."/>
            <person name="Ma J."/>
        </authorList>
    </citation>
    <scope>NUCLEOTIDE SEQUENCE [LARGE SCALE GENOMIC DNA]</scope>
    <source>
        <strain evidence="2 3">JCM 13584</strain>
    </source>
</reference>
<evidence type="ECO:0008006" key="4">
    <source>
        <dbReference type="Google" id="ProtNLM"/>
    </source>
</evidence>
<keyword evidence="3" id="KW-1185">Reference proteome</keyword>
<name>A0ABN2QRU4_9MICO</name>
<accession>A0ABN2QRU4</accession>
<dbReference type="PANTHER" id="PTHR34071">
    <property type="entry name" value="5-NITROIMIDAZOLE ANTIBIOTICS RESISTANCE PROTEIN, NIMA-FAMILY-RELATED PROTEIN-RELATED"/>
    <property type="match status" value="1"/>
</dbReference>
<comment type="caution">
    <text evidence="2">The sequence shown here is derived from an EMBL/GenBank/DDBJ whole genome shotgun (WGS) entry which is preliminary data.</text>
</comment>
<dbReference type="Proteomes" id="UP001499954">
    <property type="component" value="Unassembled WGS sequence"/>
</dbReference>
<feature type="region of interest" description="Disordered" evidence="1">
    <location>
        <begin position="69"/>
        <end position="99"/>
    </location>
</feature>
<organism evidence="2 3">
    <name type="scientific">Agromyces allii</name>
    <dbReference type="NCBI Taxonomy" id="393607"/>
    <lineage>
        <taxon>Bacteria</taxon>
        <taxon>Bacillati</taxon>
        <taxon>Actinomycetota</taxon>
        <taxon>Actinomycetes</taxon>
        <taxon>Micrococcales</taxon>
        <taxon>Microbacteriaceae</taxon>
        <taxon>Agromyces</taxon>
    </lineage>
</organism>
<dbReference type="Pfam" id="PF12900">
    <property type="entry name" value="Pyridox_ox_2"/>
    <property type="match status" value="1"/>
</dbReference>
<dbReference type="EMBL" id="BAAAMK010000004">
    <property type="protein sequence ID" value="GAA1956859.1"/>
    <property type="molecule type" value="Genomic_DNA"/>
</dbReference>
<protein>
    <recommendedName>
        <fullName evidence="4">Pyridoxamine 5'-phosphate oxidase family protein</fullName>
    </recommendedName>
</protein>
<dbReference type="InterPro" id="IPR012349">
    <property type="entry name" value="Split_barrel_FMN-bd"/>
</dbReference>
<evidence type="ECO:0000313" key="3">
    <source>
        <dbReference type="Proteomes" id="UP001499954"/>
    </source>
</evidence>
<dbReference type="SUPFAM" id="SSF50475">
    <property type="entry name" value="FMN-binding split barrel"/>
    <property type="match status" value="1"/>
</dbReference>
<sequence length="317" mass="33673">MSHGVDDLGDDGAFVEAVDGEQRPVHGDSDLQLVCPVLHELDCSQVQSDRRLVHMMSSDALTDLAPDAARTAPAAGETGRAAHVVQSAPAAQASAATTPVRRIRRLSERQVVDRAALDALLDEELVGHLTAVADGVPIVVPMGFARVGDHVLVHGSTGGGFALRAAAEKSTVAFAVTALDGLVYARSLFDSSMNYRSAVVYGVLETVDDDETDAALLALSERLMPGRPAEVRETIRKEVAATRVLRLRLDDVVMKVRAAGVSETPDDGEDHTVWAGVVPLTRTWGMPERSALTPVQTPTPESVVALTTRSAPDRRLP</sequence>
<gene>
    <name evidence="2" type="ORF">GCM10009717_23910</name>
</gene>
<dbReference type="Gene3D" id="2.30.110.10">
    <property type="entry name" value="Electron Transport, Fmn-binding Protein, Chain A"/>
    <property type="match status" value="1"/>
</dbReference>
<dbReference type="InterPro" id="IPR024747">
    <property type="entry name" value="Pyridox_Oxase-rel"/>
</dbReference>
<proteinExistence type="predicted"/>
<evidence type="ECO:0000256" key="1">
    <source>
        <dbReference type="SAM" id="MobiDB-lite"/>
    </source>
</evidence>
<dbReference type="PANTHER" id="PTHR34071:SF2">
    <property type="entry name" value="FLAVIN-NUCLEOTIDE-BINDING PROTEIN"/>
    <property type="match status" value="1"/>
</dbReference>
<evidence type="ECO:0000313" key="2">
    <source>
        <dbReference type="EMBL" id="GAA1956859.1"/>
    </source>
</evidence>